<dbReference type="OrthoDB" id="10266080at2759"/>
<dbReference type="InterPro" id="IPR051942">
    <property type="entry name" value="DENN_domain_containing_2"/>
</dbReference>
<evidence type="ECO:0000313" key="3">
    <source>
        <dbReference type="EMBL" id="OHS94990.1"/>
    </source>
</evidence>
<dbReference type="VEuPathDB" id="TrichDB:TRFO_38805"/>
<feature type="compositionally biased region" description="Polar residues" evidence="1">
    <location>
        <begin position="572"/>
        <end position="586"/>
    </location>
</feature>
<dbReference type="InterPro" id="IPR043153">
    <property type="entry name" value="DENN_C"/>
</dbReference>
<feature type="region of interest" description="Disordered" evidence="1">
    <location>
        <begin position="174"/>
        <end position="203"/>
    </location>
</feature>
<dbReference type="AlphaFoldDB" id="A0A1J4J6X6"/>
<feature type="compositionally biased region" description="Polar residues" evidence="1">
    <location>
        <begin position="189"/>
        <end position="200"/>
    </location>
</feature>
<name>A0A1J4J6X6_9EUKA</name>
<dbReference type="Gene3D" id="3.40.50.11500">
    <property type="match status" value="1"/>
</dbReference>
<protein>
    <recommendedName>
        <fullName evidence="2">UDENN domain-containing protein</fullName>
    </recommendedName>
</protein>
<comment type="caution">
    <text evidence="3">The sequence shown here is derived from an EMBL/GenBank/DDBJ whole genome shotgun (WGS) entry which is preliminary data.</text>
</comment>
<dbReference type="InterPro" id="IPR037516">
    <property type="entry name" value="Tripartite_DENN"/>
</dbReference>
<dbReference type="GeneID" id="94846972"/>
<evidence type="ECO:0000259" key="2">
    <source>
        <dbReference type="PROSITE" id="PS50211"/>
    </source>
</evidence>
<feature type="domain" description="UDENN" evidence="2">
    <location>
        <begin position="41"/>
        <end position="571"/>
    </location>
</feature>
<dbReference type="PROSITE" id="PS50211">
    <property type="entry name" value="DENN"/>
    <property type="match status" value="1"/>
</dbReference>
<accession>A0A1J4J6X6</accession>
<dbReference type="PANTHER" id="PTHR15288:SF0">
    <property type="entry name" value="UDENN DOMAIN-CONTAINING PROTEIN"/>
    <property type="match status" value="1"/>
</dbReference>
<feature type="region of interest" description="Disordered" evidence="1">
    <location>
        <begin position="570"/>
        <end position="618"/>
    </location>
</feature>
<evidence type="ECO:0000256" key="1">
    <source>
        <dbReference type="SAM" id="MobiDB-lite"/>
    </source>
</evidence>
<gene>
    <name evidence="3" type="ORF">TRFO_38805</name>
</gene>
<organism evidence="3 4">
    <name type="scientific">Tritrichomonas foetus</name>
    <dbReference type="NCBI Taxonomy" id="1144522"/>
    <lineage>
        <taxon>Eukaryota</taxon>
        <taxon>Metamonada</taxon>
        <taxon>Parabasalia</taxon>
        <taxon>Tritrichomonadida</taxon>
        <taxon>Tritrichomonadidae</taxon>
        <taxon>Tritrichomonas</taxon>
    </lineage>
</organism>
<dbReference type="EMBL" id="MLAK01001272">
    <property type="protein sequence ID" value="OHS94990.1"/>
    <property type="molecule type" value="Genomic_DNA"/>
</dbReference>
<keyword evidence="4" id="KW-1185">Reference proteome</keyword>
<dbReference type="Proteomes" id="UP000179807">
    <property type="component" value="Unassembled WGS sequence"/>
</dbReference>
<sequence length="618" mass="69481">MKSPVWDVQKFEKNLSRDILNRKNFGGATTNSAFEASTLFDQFFIIGVPPSGTKKSAPQILVAYPPFELPNIPIPRIIEQCFPTSIDRTFLQSGTSHIIQDEFVFQFQCGPSKIYGFCVHVNPKTSSQLPFFTSKNTKKMHFCFCMLSQIPVFSTHLTFLTYLSLSACGKVTTNPPSGVNHSNSKKDYNLSSNANPGTQNNERRFNKGLFPIRNCNSMTLKNPLKIDRKEISPALNESAEELTIDMSFGTPINGLDLTHQIGHHTEIQVPPQIERELAKYYKMTLNSPPVSLAPGFELNFPPLSVLDKSVLWASIDTLFSLLHVKDIVTVLSGLILDAQVLVVGSRLQEVTMSIYALQSLLTPFNFSGTVFPVLPADGHYFDLLQLPTPFLFGIAPCPQIKKTKFLESCYIINLDKKNVSSNDYYPPYPSLEQVVQNIQKIINESKHAPTAAHPFTSSDNTNSPFGGSVVENPFAFPEYFTKYLNHKTHLMMQGIDAILMELHEPLKPALTDFLMSFFVTDAEEGITVFNQELFLASVEPKDQKFFEFLMESQSFQDFIEVKLSAFMKQKGETTNPSRSRKSSFSGVKTRRRRSATRTQAVKLDESDESDTDMQPNNE</sequence>
<dbReference type="PANTHER" id="PTHR15288">
    <property type="entry name" value="DENN DOMAIN-CONTAINING PROTEIN 2"/>
    <property type="match status" value="1"/>
</dbReference>
<dbReference type="RefSeq" id="XP_068348127.1">
    <property type="nucleotide sequence ID" value="XM_068512268.1"/>
</dbReference>
<dbReference type="SMART" id="SM00799">
    <property type="entry name" value="DENN"/>
    <property type="match status" value="1"/>
</dbReference>
<evidence type="ECO:0000313" key="4">
    <source>
        <dbReference type="Proteomes" id="UP000179807"/>
    </source>
</evidence>
<dbReference type="InterPro" id="IPR001194">
    <property type="entry name" value="cDENN_dom"/>
</dbReference>
<dbReference type="Pfam" id="PF02141">
    <property type="entry name" value="DENN"/>
    <property type="match status" value="1"/>
</dbReference>
<proteinExistence type="predicted"/>
<reference evidence="3" key="1">
    <citation type="submission" date="2016-10" db="EMBL/GenBank/DDBJ databases">
        <authorList>
            <person name="Benchimol M."/>
            <person name="Almeida L.G."/>
            <person name="Vasconcelos A.T."/>
            <person name="Perreira-Neves A."/>
            <person name="Rosa I.A."/>
            <person name="Tasca T."/>
            <person name="Bogo M.R."/>
            <person name="de Souza W."/>
        </authorList>
    </citation>
    <scope>NUCLEOTIDE SEQUENCE [LARGE SCALE GENOMIC DNA]</scope>
    <source>
        <strain evidence="3">K</strain>
    </source>
</reference>
<dbReference type="Gene3D" id="3.30.450.200">
    <property type="match status" value="1"/>
</dbReference>